<reference evidence="5" key="3">
    <citation type="submission" date="2016-03" db="UniProtKB">
        <authorList>
            <consortium name="EnsemblProtists"/>
        </authorList>
    </citation>
    <scope>IDENTIFICATION</scope>
</reference>
<dbReference type="GeneID" id="17288643"/>
<dbReference type="Gene3D" id="1.25.40.20">
    <property type="entry name" value="Ankyrin repeat-containing domain"/>
    <property type="match status" value="1"/>
</dbReference>
<feature type="repeat" description="ANK" evidence="3">
    <location>
        <begin position="17"/>
        <end position="49"/>
    </location>
</feature>
<dbReference type="eggNOG" id="KOG4412">
    <property type="taxonomic scope" value="Eukaryota"/>
</dbReference>
<dbReference type="EnsemblProtists" id="EKX31916">
    <property type="protein sequence ID" value="EKX31916"/>
    <property type="gene ID" value="GUITHDRAFT_61749"/>
</dbReference>
<dbReference type="KEGG" id="gtt:GUITHDRAFT_61749"/>
<dbReference type="RefSeq" id="XP_005818896.1">
    <property type="nucleotide sequence ID" value="XM_005818839.1"/>
</dbReference>
<dbReference type="OMA" id="QKGAANC"/>
<dbReference type="Pfam" id="PF12796">
    <property type="entry name" value="Ank_2"/>
    <property type="match status" value="1"/>
</dbReference>
<dbReference type="OrthoDB" id="194358at2759"/>
<evidence type="ECO:0000313" key="5">
    <source>
        <dbReference type="EnsemblProtists" id="EKX31916"/>
    </source>
</evidence>
<keyword evidence="6" id="KW-1185">Reference proteome</keyword>
<feature type="repeat" description="ANK" evidence="3">
    <location>
        <begin position="50"/>
        <end position="82"/>
    </location>
</feature>
<dbReference type="PaxDb" id="55529-EKX31916"/>
<organism evidence="4">
    <name type="scientific">Guillardia theta (strain CCMP2712)</name>
    <name type="common">Cryptophyte</name>
    <dbReference type="NCBI Taxonomy" id="905079"/>
    <lineage>
        <taxon>Eukaryota</taxon>
        <taxon>Cryptophyceae</taxon>
        <taxon>Pyrenomonadales</taxon>
        <taxon>Geminigeraceae</taxon>
        <taxon>Guillardia</taxon>
    </lineage>
</organism>
<dbReference type="InterPro" id="IPR002110">
    <property type="entry name" value="Ankyrin_rpt"/>
</dbReference>
<dbReference type="SMART" id="SM00248">
    <property type="entry name" value="ANK"/>
    <property type="match status" value="2"/>
</dbReference>
<feature type="non-terminal residue" evidence="4">
    <location>
        <position position="1"/>
    </location>
</feature>
<dbReference type="Proteomes" id="UP000011087">
    <property type="component" value="Unassembled WGS sequence"/>
</dbReference>
<keyword evidence="1" id="KW-0677">Repeat</keyword>
<dbReference type="InterPro" id="IPR036770">
    <property type="entry name" value="Ankyrin_rpt-contain_sf"/>
</dbReference>
<name>L1I6Q4_GUITC</name>
<dbReference type="HOGENOM" id="CLU_000134_18_9_1"/>
<gene>
    <name evidence="4" type="ORF">GUITHDRAFT_61749</name>
</gene>
<dbReference type="PANTHER" id="PTHR24171:SF9">
    <property type="entry name" value="ANKYRIN REPEAT DOMAIN-CONTAINING PROTEIN 39"/>
    <property type="match status" value="1"/>
</dbReference>
<evidence type="ECO:0000313" key="4">
    <source>
        <dbReference type="EMBL" id="EKX31916.1"/>
    </source>
</evidence>
<evidence type="ECO:0000313" key="6">
    <source>
        <dbReference type="Proteomes" id="UP000011087"/>
    </source>
</evidence>
<reference evidence="4 6" key="1">
    <citation type="journal article" date="2012" name="Nature">
        <title>Algal genomes reveal evolutionary mosaicism and the fate of nucleomorphs.</title>
        <authorList>
            <consortium name="DOE Joint Genome Institute"/>
            <person name="Curtis B.A."/>
            <person name="Tanifuji G."/>
            <person name="Burki F."/>
            <person name="Gruber A."/>
            <person name="Irimia M."/>
            <person name="Maruyama S."/>
            <person name="Arias M.C."/>
            <person name="Ball S.G."/>
            <person name="Gile G.H."/>
            <person name="Hirakawa Y."/>
            <person name="Hopkins J.F."/>
            <person name="Kuo A."/>
            <person name="Rensing S.A."/>
            <person name="Schmutz J."/>
            <person name="Symeonidi A."/>
            <person name="Elias M."/>
            <person name="Eveleigh R.J."/>
            <person name="Herman E.K."/>
            <person name="Klute M.J."/>
            <person name="Nakayama T."/>
            <person name="Obornik M."/>
            <person name="Reyes-Prieto A."/>
            <person name="Armbrust E.V."/>
            <person name="Aves S.J."/>
            <person name="Beiko R.G."/>
            <person name="Coutinho P."/>
            <person name="Dacks J.B."/>
            <person name="Durnford D.G."/>
            <person name="Fast N.M."/>
            <person name="Green B.R."/>
            <person name="Grisdale C.J."/>
            <person name="Hempel F."/>
            <person name="Henrissat B."/>
            <person name="Hoppner M.P."/>
            <person name="Ishida K."/>
            <person name="Kim E."/>
            <person name="Koreny L."/>
            <person name="Kroth P.G."/>
            <person name="Liu Y."/>
            <person name="Malik S.B."/>
            <person name="Maier U.G."/>
            <person name="McRose D."/>
            <person name="Mock T."/>
            <person name="Neilson J.A."/>
            <person name="Onodera N.T."/>
            <person name="Poole A.M."/>
            <person name="Pritham E.J."/>
            <person name="Richards T.A."/>
            <person name="Rocap G."/>
            <person name="Roy S.W."/>
            <person name="Sarai C."/>
            <person name="Schaack S."/>
            <person name="Shirato S."/>
            <person name="Slamovits C.H."/>
            <person name="Spencer D.F."/>
            <person name="Suzuki S."/>
            <person name="Worden A.Z."/>
            <person name="Zauner S."/>
            <person name="Barry K."/>
            <person name="Bell C."/>
            <person name="Bharti A.K."/>
            <person name="Crow J.A."/>
            <person name="Grimwood J."/>
            <person name="Kramer R."/>
            <person name="Lindquist E."/>
            <person name="Lucas S."/>
            <person name="Salamov A."/>
            <person name="McFadden G.I."/>
            <person name="Lane C.E."/>
            <person name="Keeling P.J."/>
            <person name="Gray M.W."/>
            <person name="Grigoriev I.V."/>
            <person name="Archibald J.M."/>
        </authorList>
    </citation>
    <scope>NUCLEOTIDE SEQUENCE</scope>
    <source>
        <strain evidence="4 6">CCMP2712</strain>
    </source>
</reference>
<dbReference type="STRING" id="905079.L1I6Q4"/>
<reference evidence="6" key="2">
    <citation type="submission" date="2012-11" db="EMBL/GenBank/DDBJ databases">
        <authorList>
            <person name="Kuo A."/>
            <person name="Curtis B.A."/>
            <person name="Tanifuji G."/>
            <person name="Burki F."/>
            <person name="Gruber A."/>
            <person name="Irimia M."/>
            <person name="Maruyama S."/>
            <person name="Arias M.C."/>
            <person name="Ball S.G."/>
            <person name="Gile G.H."/>
            <person name="Hirakawa Y."/>
            <person name="Hopkins J.F."/>
            <person name="Rensing S.A."/>
            <person name="Schmutz J."/>
            <person name="Symeonidi A."/>
            <person name="Elias M."/>
            <person name="Eveleigh R.J."/>
            <person name="Herman E.K."/>
            <person name="Klute M.J."/>
            <person name="Nakayama T."/>
            <person name="Obornik M."/>
            <person name="Reyes-Prieto A."/>
            <person name="Armbrust E.V."/>
            <person name="Aves S.J."/>
            <person name="Beiko R.G."/>
            <person name="Coutinho P."/>
            <person name="Dacks J.B."/>
            <person name="Durnford D.G."/>
            <person name="Fast N.M."/>
            <person name="Green B.R."/>
            <person name="Grisdale C."/>
            <person name="Hempe F."/>
            <person name="Henrissat B."/>
            <person name="Hoppner M.P."/>
            <person name="Ishida K.-I."/>
            <person name="Kim E."/>
            <person name="Koreny L."/>
            <person name="Kroth P.G."/>
            <person name="Liu Y."/>
            <person name="Malik S.-B."/>
            <person name="Maier U.G."/>
            <person name="McRose D."/>
            <person name="Mock T."/>
            <person name="Neilson J.A."/>
            <person name="Onodera N.T."/>
            <person name="Poole A.M."/>
            <person name="Pritham E.J."/>
            <person name="Richards T.A."/>
            <person name="Rocap G."/>
            <person name="Roy S.W."/>
            <person name="Sarai C."/>
            <person name="Schaack S."/>
            <person name="Shirato S."/>
            <person name="Slamovits C.H."/>
            <person name="Spencer D.F."/>
            <person name="Suzuki S."/>
            <person name="Worden A.Z."/>
            <person name="Zauner S."/>
            <person name="Barry K."/>
            <person name="Bell C."/>
            <person name="Bharti A.K."/>
            <person name="Crow J.A."/>
            <person name="Grimwood J."/>
            <person name="Kramer R."/>
            <person name="Lindquist E."/>
            <person name="Lucas S."/>
            <person name="Salamov A."/>
            <person name="McFadden G.I."/>
            <person name="Lane C.E."/>
            <person name="Keeling P.J."/>
            <person name="Gray M.W."/>
            <person name="Grigoriev I.V."/>
            <person name="Archibald J.M."/>
        </authorList>
    </citation>
    <scope>NUCLEOTIDE SEQUENCE</scope>
    <source>
        <strain evidence="6">CCMP2712</strain>
    </source>
</reference>
<proteinExistence type="predicted"/>
<dbReference type="PROSITE" id="PS50088">
    <property type="entry name" value="ANK_REPEAT"/>
    <property type="match status" value="2"/>
</dbReference>
<dbReference type="PANTHER" id="PTHR24171">
    <property type="entry name" value="ANKYRIN REPEAT DOMAIN-CONTAINING PROTEIN 39-RELATED"/>
    <property type="match status" value="1"/>
</dbReference>
<dbReference type="AlphaFoldDB" id="L1I6Q4"/>
<evidence type="ECO:0000256" key="3">
    <source>
        <dbReference type="PROSITE-ProRule" id="PRU00023"/>
    </source>
</evidence>
<protein>
    <submittedName>
        <fullName evidence="4 5">Uncharacterized protein</fullName>
    </submittedName>
</protein>
<feature type="non-terminal residue" evidence="4">
    <location>
        <position position="103"/>
    </location>
</feature>
<evidence type="ECO:0000256" key="1">
    <source>
        <dbReference type="ARBA" id="ARBA00022737"/>
    </source>
</evidence>
<dbReference type="EMBL" id="JH993225">
    <property type="protein sequence ID" value="EKX31916.1"/>
    <property type="molecule type" value="Genomic_DNA"/>
</dbReference>
<evidence type="ECO:0000256" key="2">
    <source>
        <dbReference type="ARBA" id="ARBA00023043"/>
    </source>
</evidence>
<dbReference type="PROSITE" id="PS50297">
    <property type="entry name" value="ANK_REP_REGION"/>
    <property type="match status" value="2"/>
</dbReference>
<keyword evidence="2 3" id="KW-0040">ANK repeat</keyword>
<sequence length="103" mass="11357">ERLLSAGAPMDPQEFQVHYSPLMHAASYGHVEACKYLIERGANVSARSFYNGTALHYAAAKGQVEVCQLLLDYGADPNSFAEWGGTPMEWALETFEIEAAKFL</sequence>
<accession>L1I6Q4</accession>
<dbReference type="SUPFAM" id="SSF48403">
    <property type="entry name" value="Ankyrin repeat"/>
    <property type="match status" value="1"/>
</dbReference>